<comment type="caution">
    <text evidence="7">Lacks conserved residue(s) required for the propagation of feature annotation.</text>
</comment>
<evidence type="ECO:0000313" key="8">
    <source>
        <dbReference type="EnsemblMetazoa" id="LLOJ007604-PA"/>
    </source>
</evidence>
<evidence type="ECO:0000256" key="2">
    <source>
        <dbReference type="ARBA" id="ARBA00022729"/>
    </source>
</evidence>
<evidence type="ECO:0008006" key="10">
    <source>
        <dbReference type="Google" id="ProtNLM"/>
    </source>
</evidence>
<dbReference type="EnsemblMetazoa" id="LLOJ007604-RA">
    <property type="protein sequence ID" value="LLOJ007604-PA"/>
    <property type="gene ID" value="LLOJ007604"/>
</dbReference>
<keyword evidence="2" id="KW-0732">Signal</keyword>
<reference evidence="8" key="1">
    <citation type="submission" date="2020-05" db="UniProtKB">
        <authorList>
            <consortium name="EnsemblMetazoa"/>
        </authorList>
    </citation>
    <scope>IDENTIFICATION</scope>
    <source>
        <strain evidence="8">Jacobina</strain>
    </source>
</reference>
<dbReference type="EMBL" id="AJWK01025349">
    <property type="status" value="NOT_ANNOTATED_CDS"/>
    <property type="molecule type" value="Genomic_DNA"/>
</dbReference>
<dbReference type="VEuPathDB" id="VectorBase:LLONM1_006383"/>
<dbReference type="InterPro" id="IPR001548">
    <property type="entry name" value="Peptidase_M2"/>
</dbReference>
<dbReference type="PANTHER" id="PTHR10514">
    <property type="entry name" value="ANGIOTENSIN-CONVERTING ENZYME"/>
    <property type="match status" value="1"/>
</dbReference>
<evidence type="ECO:0000256" key="5">
    <source>
        <dbReference type="PIRSR" id="PIRSR601548-2"/>
    </source>
</evidence>
<feature type="binding site" evidence="5">
    <location>
        <position position="18"/>
    </location>
    <ligand>
        <name>chloride</name>
        <dbReference type="ChEBI" id="CHEBI:17996"/>
        <label>1</label>
    </ligand>
</feature>
<dbReference type="Pfam" id="PF01401">
    <property type="entry name" value="Peptidase_M2"/>
    <property type="match status" value="2"/>
</dbReference>
<evidence type="ECO:0000256" key="1">
    <source>
        <dbReference type="ARBA" id="ARBA00008139"/>
    </source>
</evidence>
<dbReference type="GO" id="GO:0008237">
    <property type="term" value="F:metallopeptidase activity"/>
    <property type="evidence" value="ECO:0007669"/>
    <property type="project" value="InterPro"/>
</dbReference>
<sequence>MFDAGAKFHVADNTPYVRYFLASIIQMQIFKGLCQMTIFDRVAPEEPLPMPLHRCDIYGSKRAGKILRKSLSLGASVHWTEVLKILTGSEKISAEPLLEYYKPLIDWLQHTIHKFDIPGIRAPGHGDRHRMFDAGAKFHVADNTPYVRYFLASIIQMQIFKGLCQMTIFDRVAPEEPLPMPLHRCDIYGSKRAGKILR</sequence>
<dbReference type="EMBL" id="AJWK01025348">
    <property type="status" value="NOT_ANNOTATED_CDS"/>
    <property type="molecule type" value="Genomic_DNA"/>
</dbReference>
<keyword evidence="4" id="KW-0325">Glycoprotein</keyword>
<keyword evidence="9" id="KW-1185">Reference proteome</keyword>
<comment type="similarity">
    <text evidence="1 7">Belongs to the peptidase M2 family.</text>
</comment>
<name>A0A1B0CRV6_LUTLO</name>
<proteinExistence type="inferred from homology"/>
<evidence type="ECO:0000256" key="3">
    <source>
        <dbReference type="ARBA" id="ARBA00023157"/>
    </source>
</evidence>
<evidence type="ECO:0000256" key="4">
    <source>
        <dbReference type="ARBA" id="ARBA00023180"/>
    </source>
</evidence>
<evidence type="ECO:0000313" key="9">
    <source>
        <dbReference type="Proteomes" id="UP000092461"/>
    </source>
</evidence>
<dbReference type="VEuPathDB" id="VectorBase:LLOJ007604"/>
<dbReference type="SUPFAM" id="SSF55486">
    <property type="entry name" value="Metalloproteases ('zincins'), catalytic domain"/>
    <property type="match status" value="2"/>
</dbReference>
<dbReference type="GO" id="GO:0006508">
    <property type="term" value="P:proteolysis"/>
    <property type="evidence" value="ECO:0007669"/>
    <property type="project" value="InterPro"/>
</dbReference>
<keyword evidence="3 6" id="KW-1015">Disulfide bond</keyword>
<evidence type="ECO:0000256" key="7">
    <source>
        <dbReference type="PROSITE-ProRule" id="PRU01355"/>
    </source>
</evidence>
<dbReference type="PANTHER" id="PTHR10514:SF27">
    <property type="entry name" value="ANGIOTENSIN-CONVERTING ENZYME"/>
    <property type="match status" value="1"/>
</dbReference>
<dbReference type="GO" id="GO:0008241">
    <property type="term" value="F:peptidyl-dipeptidase activity"/>
    <property type="evidence" value="ECO:0007669"/>
    <property type="project" value="InterPro"/>
</dbReference>
<dbReference type="GO" id="GO:0016020">
    <property type="term" value="C:membrane"/>
    <property type="evidence" value="ECO:0007669"/>
    <property type="project" value="InterPro"/>
</dbReference>
<protein>
    <recommendedName>
        <fullName evidence="10">Angiotensin-converting enzyme</fullName>
    </recommendedName>
</protein>
<organism evidence="8 9">
    <name type="scientific">Lutzomyia longipalpis</name>
    <name type="common">Sand fly</name>
    <dbReference type="NCBI Taxonomy" id="7200"/>
    <lineage>
        <taxon>Eukaryota</taxon>
        <taxon>Metazoa</taxon>
        <taxon>Ecdysozoa</taxon>
        <taxon>Arthropoda</taxon>
        <taxon>Hexapoda</taxon>
        <taxon>Insecta</taxon>
        <taxon>Pterygota</taxon>
        <taxon>Neoptera</taxon>
        <taxon>Endopterygota</taxon>
        <taxon>Diptera</taxon>
        <taxon>Nematocera</taxon>
        <taxon>Psychodoidea</taxon>
        <taxon>Psychodidae</taxon>
        <taxon>Lutzomyia</taxon>
        <taxon>Lutzomyia</taxon>
    </lineage>
</organism>
<dbReference type="Proteomes" id="UP000092461">
    <property type="component" value="Unassembled WGS sequence"/>
</dbReference>
<dbReference type="AlphaFoldDB" id="A0A1B0CRV6"/>
<feature type="disulfide bond" evidence="6">
    <location>
        <begin position="34"/>
        <end position="55"/>
    </location>
</feature>
<evidence type="ECO:0000256" key="6">
    <source>
        <dbReference type="PIRSR" id="PIRSR601548-4"/>
    </source>
</evidence>
<dbReference type="PROSITE" id="PS52011">
    <property type="entry name" value="PEPTIDASE_M2"/>
    <property type="match status" value="2"/>
</dbReference>
<accession>A0A1B0CRV6</accession>